<feature type="domain" description="Apea-like HEPN" evidence="1">
    <location>
        <begin position="410"/>
        <end position="491"/>
    </location>
</feature>
<proteinExistence type="predicted"/>
<evidence type="ECO:0000259" key="1">
    <source>
        <dbReference type="Pfam" id="PF18739"/>
    </source>
</evidence>
<dbReference type="Pfam" id="PF18739">
    <property type="entry name" value="HEPN_Apea"/>
    <property type="match status" value="1"/>
</dbReference>
<name>A0ABY6I0A3_9ARCH</name>
<sequence>MELDKIIKDPELKHKFYQIIDSILISGMKFLKAAINSKEFSMAEQNFDGMDYYNSLLYRKKLVLSITTNPKDENSSSSNLISIISLSLSGLIKILREYKTDPKNNSNWSFLIEYNLLPEELTTFSQPRKIFFSHLIMRCFDLIFEPACMNQSDLDILSLFQDLSYNFSDLESSIEEIIDLELSHECILEYYYFFYGIGVNGDIKIFNQELKQKIVYPTDKDRELLSRDLGIPRDIKVHNRQSDYESDSLLRNTTGWIHSSVRVKLSSLDNSDVRKSPHLKPPEFNEEGLRLLGFTGANVRFYCRTSANSKINYSIDIHNGYCSSGSGGIVPRWINDTIVHKWHFDTSITFNYEMISFLSQFVENRFNQRNNASFETIFGRFYRFTNFTRFFDKIIESSIIFEVLFPNRESYAKKQKLANRISNILSKSPDQKQVIQNFVEKIYEARNKIIHEGEFNLRSDFSEFISLSKASQCLYDVLRLCILRFVDFDTEKLLINNDDRVKIADKSPNLEEPHFFKVALQEFWNSYPSKLKDQN</sequence>
<protein>
    <recommendedName>
        <fullName evidence="1">Apea-like HEPN domain-containing protein</fullName>
    </recommendedName>
</protein>
<dbReference type="EMBL" id="CP104013">
    <property type="protein sequence ID" value="UYP48552.1"/>
    <property type="molecule type" value="Genomic_DNA"/>
</dbReference>
<keyword evidence="3" id="KW-1185">Reference proteome</keyword>
<organism evidence="2 3">
    <name type="scientific">Candidatus Lokiarchaeum ossiferum</name>
    <dbReference type="NCBI Taxonomy" id="2951803"/>
    <lineage>
        <taxon>Archaea</taxon>
        <taxon>Promethearchaeati</taxon>
        <taxon>Promethearchaeota</taxon>
        <taxon>Promethearchaeia</taxon>
        <taxon>Promethearchaeales</taxon>
        <taxon>Promethearchaeaceae</taxon>
        <taxon>Candidatus Lokiarchaeum</taxon>
    </lineage>
</organism>
<evidence type="ECO:0000313" key="2">
    <source>
        <dbReference type="EMBL" id="UYP48552.1"/>
    </source>
</evidence>
<evidence type="ECO:0000313" key="3">
    <source>
        <dbReference type="Proteomes" id="UP001208689"/>
    </source>
</evidence>
<dbReference type="Proteomes" id="UP001208689">
    <property type="component" value="Chromosome"/>
</dbReference>
<accession>A0ABY6I0A3</accession>
<gene>
    <name evidence="2" type="ORF">NEF87_004837</name>
</gene>
<dbReference type="InterPro" id="IPR041229">
    <property type="entry name" value="HEPN_Apea"/>
</dbReference>
<reference evidence="2" key="1">
    <citation type="submission" date="2022-09" db="EMBL/GenBank/DDBJ databases">
        <title>Actin cytoskeleton and complex cell architecture in an #Asgard archaeon.</title>
        <authorList>
            <person name="Ponce Toledo R.I."/>
            <person name="Schleper C."/>
            <person name="Rodrigues Oliveira T."/>
            <person name="Wollweber F."/>
            <person name="Xu J."/>
            <person name="Rittmann S."/>
            <person name="Klingl A."/>
            <person name="Pilhofer M."/>
        </authorList>
    </citation>
    <scope>NUCLEOTIDE SEQUENCE</scope>
    <source>
        <strain evidence="2">B-35</strain>
    </source>
</reference>